<gene>
    <name evidence="2" type="ORF">SAMN00777080_3807</name>
</gene>
<organism evidence="2 3">
    <name type="scientific">Aquiflexum balticum DSM 16537</name>
    <dbReference type="NCBI Taxonomy" id="758820"/>
    <lineage>
        <taxon>Bacteria</taxon>
        <taxon>Pseudomonadati</taxon>
        <taxon>Bacteroidota</taxon>
        <taxon>Cytophagia</taxon>
        <taxon>Cytophagales</taxon>
        <taxon>Cyclobacteriaceae</taxon>
        <taxon>Aquiflexum</taxon>
    </lineage>
</organism>
<dbReference type="SUPFAM" id="SSF51182">
    <property type="entry name" value="RmlC-like cupins"/>
    <property type="match status" value="1"/>
</dbReference>
<dbReference type="EMBL" id="LT838813">
    <property type="protein sequence ID" value="SMD45162.1"/>
    <property type="molecule type" value="Genomic_DNA"/>
</dbReference>
<dbReference type="AlphaFoldDB" id="A0A1W2H8Y2"/>
<evidence type="ECO:0000259" key="1">
    <source>
        <dbReference type="Pfam" id="PF07883"/>
    </source>
</evidence>
<dbReference type="PANTHER" id="PTHR37694:SF1">
    <property type="entry name" value="SLR8022 PROTEIN"/>
    <property type="match status" value="1"/>
</dbReference>
<dbReference type="RefSeq" id="WP_084121906.1">
    <property type="nucleotide sequence ID" value="NZ_LT838813.1"/>
</dbReference>
<evidence type="ECO:0000313" key="2">
    <source>
        <dbReference type="EMBL" id="SMD45162.1"/>
    </source>
</evidence>
<reference evidence="3" key="1">
    <citation type="submission" date="2017-04" db="EMBL/GenBank/DDBJ databases">
        <authorList>
            <person name="Varghese N."/>
            <person name="Submissions S."/>
        </authorList>
    </citation>
    <scope>NUCLEOTIDE SEQUENCE [LARGE SCALE GENOMIC DNA]</scope>
    <source>
        <strain evidence="3">DSM 16537</strain>
    </source>
</reference>
<evidence type="ECO:0000313" key="3">
    <source>
        <dbReference type="Proteomes" id="UP000192333"/>
    </source>
</evidence>
<dbReference type="PANTHER" id="PTHR37694">
    <property type="entry name" value="SLR8022 PROTEIN"/>
    <property type="match status" value="1"/>
</dbReference>
<dbReference type="InterPro" id="IPR014710">
    <property type="entry name" value="RmlC-like_jellyroll"/>
</dbReference>
<accession>A0A1W2H8Y2</accession>
<dbReference type="Proteomes" id="UP000192333">
    <property type="component" value="Chromosome I"/>
</dbReference>
<feature type="domain" description="Cupin type-2" evidence="1">
    <location>
        <begin position="39"/>
        <end position="102"/>
    </location>
</feature>
<keyword evidence="3" id="KW-1185">Reference proteome</keyword>
<dbReference type="InterPro" id="IPR013096">
    <property type="entry name" value="Cupin_2"/>
</dbReference>
<dbReference type="InterPro" id="IPR011051">
    <property type="entry name" value="RmlC_Cupin_sf"/>
</dbReference>
<dbReference type="OrthoDB" id="1121052at2"/>
<dbReference type="CDD" id="cd02230">
    <property type="entry name" value="cupin_HP0902-like"/>
    <property type="match status" value="1"/>
</dbReference>
<protein>
    <submittedName>
        <fullName evidence="2">Cupin domain-containing protein</fullName>
    </submittedName>
</protein>
<name>A0A1W2H8Y2_9BACT</name>
<dbReference type="STRING" id="758820.SAMN00777080_3807"/>
<dbReference type="Gene3D" id="2.60.120.10">
    <property type="entry name" value="Jelly Rolls"/>
    <property type="match status" value="1"/>
</dbReference>
<dbReference type="Pfam" id="PF07883">
    <property type="entry name" value="Cupin_2"/>
    <property type="match status" value="1"/>
</dbReference>
<proteinExistence type="predicted"/>
<sequence length="107" mass="11651">MANIEPSIIFESRESIDYADNSVVSKTIVKKPAGNITLFAFDKDEGLAEHSSPHDALVQLLDGEAEITIGGKIFNLQSGQSIILPANIPHALKAKKKFKMLLTMIKS</sequence>